<dbReference type="InterPro" id="IPR001895">
    <property type="entry name" value="RASGEF_cat_dom"/>
</dbReference>
<dbReference type="SMART" id="SM00147">
    <property type="entry name" value="RasGEF"/>
    <property type="match status" value="1"/>
</dbReference>
<dbReference type="InterPro" id="IPR023578">
    <property type="entry name" value="Ras_GEF_dom_sf"/>
</dbReference>
<evidence type="ECO:0000313" key="6">
    <source>
        <dbReference type="Proteomes" id="UP000077315"/>
    </source>
</evidence>
<dbReference type="SMART" id="SM00229">
    <property type="entry name" value="RasGEFN"/>
    <property type="match status" value="1"/>
</dbReference>
<dbReference type="InParanoid" id="A0A162PKU1"/>
<dbReference type="GO" id="GO:0007265">
    <property type="term" value="P:Ras protein signal transduction"/>
    <property type="evidence" value="ECO:0007669"/>
    <property type="project" value="TreeGrafter"/>
</dbReference>
<evidence type="ECO:0000256" key="2">
    <source>
        <dbReference type="PROSITE-ProRule" id="PRU00168"/>
    </source>
</evidence>
<dbReference type="VEuPathDB" id="FungiDB:PHYBLDRAFT_115988"/>
<dbReference type="GeneID" id="28989395"/>
<dbReference type="PROSITE" id="PS50009">
    <property type="entry name" value="RASGEF_CAT"/>
    <property type="match status" value="1"/>
</dbReference>
<dbReference type="GO" id="GO:0005886">
    <property type="term" value="C:plasma membrane"/>
    <property type="evidence" value="ECO:0007669"/>
    <property type="project" value="TreeGrafter"/>
</dbReference>
<name>A0A162PKU1_PHYB8</name>
<dbReference type="InterPro" id="IPR000651">
    <property type="entry name" value="Ras-like_Gua-exchang_fac_N"/>
</dbReference>
<gene>
    <name evidence="5" type="ORF">PHYBLDRAFT_115988</name>
</gene>
<dbReference type="PANTHER" id="PTHR23113:SF354">
    <property type="entry name" value="BUD SITE SELECTION PROTEIN 5"/>
    <property type="match status" value="1"/>
</dbReference>
<sequence>MVNADGQVTGANLETLVENLTLHKKAPDVLFLRAFFYNFRLFTDPVELLQLFIKRFHLSPPSNPPLNEEELKIWSTSVRLPVQLRVCNVIKIWLETYFSHDFDMCIKSLVFDFIEKDIKKVHPSSANRLREHANRTVSLSSGSHISLSSGSSLFSGLTLFEEHSEVSSFNTQLPPSVITRSLRNILRKTPSESLLQSVHVNDFDPLELARQLTLMENSLFCKIRHNEMIGQEFKKKGAVSTAANVKAMIQKSTQVTSWISDSILRDSDPKKRSHIIKFWIKVGDFCLQLSNYNTLMAIRSALSSTSISRLKKTWEYVSGKYKTMYEQIYRATDSQRNFAEYRQRLTASIAPCLPFLGVYLTDMTFIDDGNSNHRTSPNGTQLINFDKYIKTTRVLSAIDQFQIPYRLALVEEIQLYLKHSLENVEIDDQAFYSRSLQIEPREEELDIRSVVSVLAGTDR</sequence>
<dbReference type="Pfam" id="PF00618">
    <property type="entry name" value="RasGEF_N"/>
    <property type="match status" value="1"/>
</dbReference>
<dbReference type="EMBL" id="KV440990">
    <property type="protein sequence ID" value="OAD69826.1"/>
    <property type="molecule type" value="Genomic_DNA"/>
</dbReference>
<dbReference type="Proteomes" id="UP000077315">
    <property type="component" value="Unassembled WGS sequence"/>
</dbReference>
<dbReference type="PROSITE" id="PS50212">
    <property type="entry name" value="RASGEF_NTER"/>
    <property type="match status" value="1"/>
</dbReference>
<dbReference type="AlphaFoldDB" id="A0A162PKU1"/>
<accession>A0A162PKU1</accession>
<dbReference type="GO" id="GO:0005085">
    <property type="term" value="F:guanyl-nucleotide exchange factor activity"/>
    <property type="evidence" value="ECO:0007669"/>
    <property type="project" value="UniProtKB-KW"/>
</dbReference>
<dbReference type="Pfam" id="PF00617">
    <property type="entry name" value="RasGEF"/>
    <property type="match status" value="1"/>
</dbReference>
<keyword evidence="1 2" id="KW-0344">Guanine-nucleotide releasing factor</keyword>
<reference evidence="6" key="1">
    <citation type="submission" date="2015-06" db="EMBL/GenBank/DDBJ databases">
        <title>Expansion of signal transduction pathways in fungi by whole-genome duplication.</title>
        <authorList>
            <consortium name="DOE Joint Genome Institute"/>
            <person name="Corrochano L.M."/>
            <person name="Kuo A."/>
            <person name="Marcet-Houben M."/>
            <person name="Polaino S."/>
            <person name="Salamov A."/>
            <person name="Villalobos J.M."/>
            <person name="Alvarez M.I."/>
            <person name="Avalos J."/>
            <person name="Benito E.P."/>
            <person name="Benoit I."/>
            <person name="Burger G."/>
            <person name="Camino L.P."/>
            <person name="Canovas D."/>
            <person name="Cerda-Olmedo E."/>
            <person name="Cheng J.-F."/>
            <person name="Dominguez A."/>
            <person name="Elias M."/>
            <person name="Eslava A.P."/>
            <person name="Glaser F."/>
            <person name="Grimwood J."/>
            <person name="Gutierrez G."/>
            <person name="Heitman J."/>
            <person name="Henrissat B."/>
            <person name="Iturriaga E.A."/>
            <person name="Lang B.F."/>
            <person name="Lavin J.L."/>
            <person name="Lee S."/>
            <person name="Li W."/>
            <person name="Lindquist E."/>
            <person name="Lopez-Garcia S."/>
            <person name="Luque E.M."/>
            <person name="Marcos A.T."/>
            <person name="Martin J."/>
            <person name="McCluskey K."/>
            <person name="Medina H.R."/>
            <person name="Miralles-Duran A."/>
            <person name="Miyazaki A."/>
            <person name="Munoz-Torres E."/>
            <person name="Oguiza J.A."/>
            <person name="Ohm R."/>
            <person name="Olmedo M."/>
            <person name="Orejas M."/>
            <person name="Ortiz-Castellanos L."/>
            <person name="Pisabarro A.G."/>
            <person name="Rodriguez-Romero J."/>
            <person name="Ruiz-Herrera J."/>
            <person name="Ruiz-Vazquez R."/>
            <person name="Sanz C."/>
            <person name="Schackwitz W."/>
            <person name="Schmutz J."/>
            <person name="Shahriari M."/>
            <person name="Shelest E."/>
            <person name="Silva-Franco F."/>
            <person name="Soanes D."/>
            <person name="Syed K."/>
            <person name="Tagua V.G."/>
            <person name="Talbot N.J."/>
            <person name="Thon M."/>
            <person name="De vries R.P."/>
            <person name="Wiebenga A."/>
            <person name="Yadav J.S."/>
            <person name="Braun E.L."/>
            <person name="Baker S."/>
            <person name="Garre V."/>
            <person name="Horwitz B."/>
            <person name="Torres-Martinez S."/>
            <person name="Idnurm A."/>
            <person name="Herrera-Estrella A."/>
            <person name="Gabaldon T."/>
            <person name="Grigoriev I.V."/>
        </authorList>
    </citation>
    <scope>NUCLEOTIDE SEQUENCE [LARGE SCALE GENOMIC DNA]</scope>
    <source>
        <strain evidence="6">NRRL 1555(-)</strain>
    </source>
</reference>
<evidence type="ECO:0000259" key="3">
    <source>
        <dbReference type="PROSITE" id="PS50009"/>
    </source>
</evidence>
<evidence type="ECO:0000256" key="1">
    <source>
        <dbReference type="ARBA" id="ARBA00022658"/>
    </source>
</evidence>
<feature type="domain" description="N-terminal Ras-GEF" evidence="4">
    <location>
        <begin position="4"/>
        <end position="137"/>
    </location>
</feature>
<evidence type="ECO:0000313" key="5">
    <source>
        <dbReference type="EMBL" id="OAD69826.1"/>
    </source>
</evidence>
<dbReference type="PANTHER" id="PTHR23113">
    <property type="entry name" value="GUANINE NUCLEOTIDE EXCHANGE FACTOR"/>
    <property type="match status" value="1"/>
</dbReference>
<keyword evidence="6" id="KW-1185">Reference proteome</keyword>
<dbReference type="Gene3D" id="1.10.840.10">
    <property type="entry name" value="Ras guanine-nucleotide exchange factors catalytic domain"/>
    <property type="match status" value="1"/>
</dbReference>
<dbReference type="RefSeq" id="XP_018287866.1">
    <property type="nucleotide sequence ID" value="XM_018428489.1"/>
</dbReference>
<organism evidence="5 6">
    <name type="scientific">Phycomyces blakesleeanus (strain ATCC 8743b / DSM 1359 / FGSC 10004 / NBRC 33097 / NRRL 1555)</name>
    <dbReference type="NCBI Taxonomy" id="763407"/>
    <lineage>
        <taxon>Eukaryota</taxon>
        <taxon>Fungi</taxon>
        <taxon>Fungi incertae sedis</taxon>
        <taxon>Mucoromycota</taxon>
        <taxon>Mucoromycotina</taxon>
        <taxon>Mucoromycetes</taxon>
        <taxon>Mucorales</taxon>
        <taxon>Phycomycetaceae</taxon>
        <taxon>Phycomyces</taxon>
    </lineage>
</organism>
<dbReference type="OrthoDB" id="28357at2759"/>
<dbReference type="CDD" id="cd06224">
    <property type="entry name" value="REM"/>
    <property type="match status" value="1"/>
</dbReference>
<dbReference type="InterPro" id="IPR008937">
    <property type="entry name" value="Ras-like_GEF"/>
</dbReference>
<proteinExistence type="predicted"/>
<evidence type="ECO:0000259" key="4">
    <source>
        <dbReference type="PROSITE" id="PS50212"/>
    </source>
</evidence>
<dbReference type="CDD" id="cd00155">
    <property type="entry name" value="RasGEF"/>
    <property type="match status" value="1"/>
</dbReference>
<dbReference type="SUPFAM" id="SSF48366">
    <property type="entry name" value="Ras GEF"/>
    <property type="match status" value="1"/>
</dbReference>
<feature type="domain" description="Ras-GEF" evidence="3">
    <location>
        <begin position="204"/>
        <end position="441"/>
    </location>
</feature>
<evidence type="ECO:0008006" key="7">
    <source>
        <dbReference type="Google" id="ProtNLM"/>
    </source>
</evidence>
<protein>
    <recommendedName>
        <fullName evidence="7">Ras-GEF domain-containing protein</fullName>
    </recommendedName>
</protein>
<dbReference type="InterPro" id="IPR036964">
    <property type="entry name" value="RASGEF_cat_dom_sf"/>
</dbReference>
<dbReference type="Gene3D" id="1.20.870.10">
    <property type="entry name" value="Son of sevenless (SoS) protein Chain: S domain 1"/>
    <property type="match status" value="1"/>
</dbReference>
<dbReference type="STRING" id="763407.A0A162PKU1"/>